<comment type="caution">
    <text evidence="2">The sequence shown here is derived from an EMBL/GenBank/DDBJ whole genome shotgun (WGS) entry which is preliminary data.</text>
</comment>
<reference evidence="2 3" key="1">
    <citation type="submission" date="2024-02" db="EMBL/GenBank/DDBJ databases">
        <title>Full genome sequence of Nocardioides kribbensis.</title>
        <authorList>
            <person name="Poletto B.L."/>
            <person name="Silva G."/>
            <person name="Galante D."/>
            <person name="Campos K.R."/>
            <person name="Santos M.B.N."/>
            <person name="Sacchi C.T."/>
        </authorList>
    </citation>
    <scope>NUCLEOTIDE SEQUENCE [LARGE SCALE GENOMIC DNA]</scope>
    <source>
        <strain evidence="2 3">O4R</strain>
    </source>
</reference>
<dbReference type="Proteomes" id="UP001482520">
    <property type="component" value="Unassembled WGS sequence"/>
</dbReference>
<organism evidence="2 3">
    <name type="scientific">Nocardioides kribbensis</name>
    <dbReference type="NCBI Taxonomy" id="305517"/>
    <lineage>
        <taxon>Bacteria</taxon>
        <taxon>Bacillati</taxon>
        <taxon>Actinomycetota</taxon>
        <taxon>Actinomycetes</taxon>
        <taxon>Propionibacteriales</taxon>
        <taxon>Nocardioidaceae</taxon>
        <taxon>Nocardioides</taxon>
    </lineage>
</organism>
<dbReference type="EMBL" id="JBEGDP010000002">
    <property type="protein sequence ID" value="MEQ7846134.1"/>
    <property type="molecule type" value="Genomic_DNA"/>
</dbReference>
<name>A0ABV1NUH6_9ACTN</name>
<evidence type="ECO:0000313" key="2">
    <source>
        <dbReference type="EMBL" id="MEQ7846134.1"/>
    </source>
</evidence>
<dbReference type="RefSeq" id="WP_165699044.1">
    <property type="nucleotide sequence ID" value="NZ_BAAAMM010000007.1"/>
</dbReference>
<sequence length="49" mass="5556">MGMMKKMGKLGVAKLIYDEARKPENQARIKAAAAKVQTTVQERRAKRPR</sequence>
<keyword evidence="3" id="KW-1185">Reference proteome</keyword>
<gene>
    <name evidence="2" type="ORF">V6R90_02510</name>
</gene>
<accession>A0ABV1NUH6</accession>
<protein>
    <submittedName>
        <fullName evidence="2">Uncharacterized protein</fullName>
    </submittedName>
</protein>
<evidence type="ECO:0000256" key="1">
    <source>
        <dbReference type="SAM" id="MobiDB-lite"/>
    </source>
</evidence>
<evidence type="ECO:0000313" key="3">
    <source>
        <dbReference type="Proteomes" id="UP001482520"/>
    </source>
</evidence>
<proteinExistence type="predicted"/>
<feature type="region of interest" description="Disordered" evidence="1">
    <location>
        <begin position="30"/>
        <end position="49"/>
    </location>
</feature>